<dbReference type="NCBIfam" id="TIGR00006">
    <property type="entry name" value="16S rRNA (cytosine(1402)-N(4))-methyltransferase RsmH"/>
    <property type="match status" value="1"/>
</dbReference>
<dbReference type="InterPro" id="IPR029063">
    <property type="entry name" value="SAM-dependent_MTases_sf"/>
</dbReference>
<dbReference type="FunFam" id="1.10.150.170:FF:000001">
    <property type="entry name" value="Ribosomal RNA small subunit methyltransferase H"/>
    <property type="match status" value="1"/>
</dbReference>
<dbReference type="GO" id="GO:0070475">
    <property type="term" value="P:rRNA base methylation"/>
    <property type="evidence" value="ECO:0007669"/>
    <property type="project" value="UniProtKB-UniRule"/>
</dbReference>
<feature type="binding site" evidence="7">
    <location>
        <position position="101"/>
    </location>
    <ligand>
        <name>S-adenosyl-L-methionine</name>
        <dbReference type="ChEBI" id="CHEBI:59789"/>
    </ligand>
</feature>
<evidence type="ECO:0000256" key="2">
    <source>
        <dbReference type="ARBA" id="ARBA00022490"/>
    </source>
</evidence>
<name>A0A9D1HT94_9FIRM</name>
<dbReference type="EMBL" id="DVMN01000091">
    <property type="protein sequence ID" value="HIU21597.1"/>
    <property type="molecule type" value="Genomic_DNA"/>
</dbReference>
<reference evidence="8" key="1">
    <citation type="submission" date="2020-10" db="EMBL/GenBank/DDBJ databases">
        <authorList>
            <person name="Gilroy R."/>
        </authorList>
    </citation>
    <scope>NUCLEOTIDE SEQUENCE</scope>
    <source>
        <strain evidence="8">1063</strain>
    </source>
</reference>
<feature type="binding site" evidence="7">
    <location>
        <position position="80"/>
    </location>
    <ligand>
        <name>S-adenosyl-L-methionine</name>
        <dbReference type="ChEBI" id="CHEBI:59789"/>
    </ligand>
</feature>
<evidence type="ECO:0000256" key="3">
    <source>
        <dbReference type="ARBA" id="ARBA00022552"/>
    </source>
</evidence>
<feature type="binding site" evidence="7">
    <location>
        <begin position="33"/>
        <end position="35"/>
    </location>
    <ligand>
        <name>S-adenosyl-L-methionine</name>
        <dbReference type="ChEBI" id="CHEBI:59789"/>
    </ligand>
</feature>
<evidence type="ECO:0000256" key="5">
    <source>
        <dbReference type="ARBA" id="ARBA00022679"/>
    </source>
</evidence>
<keyword evidence="2 7" id="KW-0963">Cytoplasm</keyword>
<keyword evidence="4 7" id="KW-0489">Methyltransferase</keyword>
<dbReference type="SUPFAM" id="SSF81799">
    <property type="entry name" value="Putative methyltransferase TM0872, insert domain"/>
    <property type="match status" value="1"/>
</dbReference>
<protein>
    <recommendedName>
        <fullName evidence="7">Ribosomal RNA small subunit methyltransferase H</fullName>
        <ecNumber evidence="7">2.1.1.199</ecNumber>
    </recommendedName>
    <alternativeName>
        <fullName evidence="7">16S rRNA m(4)C1402 methyltransferase</fullName>
    </alternativeName>
    <alternativeName>
        <fullName evidence="7">rRNA (cytosine-N(4)-)-methyltransferase RsmH</fullName>
    </alternativeName>
</protein>
<gene>
    <name evidence="7 8" type="primary">rsmH</name>
    <name evidence="8" type="ORF">IAD51_05130</name>
</gene>
<comment type="catalytic activity">
    <reaction evidence="7">
        <text>cytidine(1402) in 16S rRNA + S-adenosyl-L-methionine = N(4)-methylcytidine(1402) in 16S rRNA + S-adenosyl-L-homocysteine + H(+)</text>
        <dbReference type="Rhea" id="RHEA:42928"/>
        <dbReference type="Rhea" id="RHEA-COMP:10286"/>
        <dbReference type="Rhea" id="RHEA-COMP:10287"/>
        <dbReference type="ChEBI" id="CHEBI:15378"/>
        <dbReference type="ChEBI" id="CHEBI:57856"/>
        <dbReference type="ChEBI" id="CHEBI:59789"/>
        <dbReference type="ChEBI" id="CHEBI:74506"/>
        <dbReference type="ChEBI" id="CHEBI:82748"/>
        <dbReference type="EC" id="2.1.1.199"/>
    </reaction>
</comment>
<evidence type="ECO:0000313" key="8">
    <source>
        <dbReference type="EMBL" id="HIU21597.1"/>
    </source>
</evidence>
<keyword evidence="3 7" id="KW-0698">rRNA processing</keyword>
<evidence type="ECO:0000313" key="9">
    <source>
        <dbReference type="Proteomes" id="UP000824088"/>
    </source>
</evidence>
<dbReference type="HAMAP" id="MF_01007">
    <property type="entry name" value="16SrRNA_methyltr_H"/>
    <property type="match status" value="1"/>
</dbReference>
<comment type="similarity">
    <text evidence="1 7">Belongs to the methyltransferase superfamily. RsmH family.</text>
</comment>
<dbReference type="Gene3D" id="3.40.50.150">
    <property type="entry name" value="Vaccinia Virus protein VP39"/>
    <property type="match status" value="1"/>
</dbReference>
<keyword evidence="5 7" id="KW-0808">Transferase</keyword>
<dbReference type="CDD" id="cd02440">
    <property type="entry name" value="AdoMet_MTases"/>
    <property type="match status" value="1"/>
</dbReference>
<evidence type="ECO:0000256" key="4">
    <source>
        <dbReference type="ARBA" id="ARBA00022603"/>
    </source>
</evidence>
<dbReference type="AlphaFoldDB" id="A0A9D1HT94"/>
<dbReference type="PANTHER" id="PTHR11265:SF0">
    <property type="entry name" value="12S RRNA N4-METHYLCYTIDINE METHYLTRANSFERASE"/>
    <property type="match status" value="1"/>
</dbReference>
<evidence type="ECO:0000256" key="1">
    <source>
        <dbReference type="ARBA" id="ARBA00010396"/>
    </source>
</evidence>
<feature type="binding site" evidence="7">
    <location>
        <position position="53"/>
    </location>
    <ligand>
        <name>S-adenosyl-L-methionine</name>
        <dbReference type="ChEBI" id="CHEBI:59789"/>
    </ligand>
</feature>
<dbReference type="GO" id="GO:0071424">
    <property type="term" value="F:rRNA (cytosine-N4-)-methyltransferase activity"/>
    <property type="evidence" value="ECO:0007669"/>
    <property type="project" value="UniProtKB-UniRule"/>
</dbReference>
<comment type="caution">
    <text evidence="8">The sequence shown here is derived from an EMBL/GenBank/DDBJ whole genome shotgun (WGS) entry which is preliminary data.</text>
</comment>
<feature type="binding site" evidence="7">
    <location>
        <position position="108"/>
    </location>
    <ligand>
        <name>S-adenosyl-L-methionine</name>
        <dbReference type="ChEBI" id="CHEBI:59789"/>
    </ligand>
</feature>
<reference evidence="8" key="2">
    <citation type="journal article" date="2021" name="PeerJ">
        <title>Extensive microbial diversity within the chicken gut microbiome revealed by metagenomics and culture.</title>
        <authorList>
            <person name="Gilroy R."/>
            <person name="Ravi A."/>
            <person name="Getino M."/>
            <person name="Pursley I."/>
            <person name="Horton D.L."/>
            <person name="Alikhan N.F."/>
            <person name="Baker D."/>
            <person name="Gharbi K."/>
            <person name="Hall N."/>
            <person name="Watson M."/>
            <person name="Adriaenssens E.M."/>
            <person name="Foster-Nyarko E."/>
            <person name="Jarju S."/>
            <person name="Secka A."/>
            <person name="Antonio M."/>
            <person name="Oren A."/>
            <person name="Chaudhuri R.R."/>
            <person name="La Ragione R."/>
            <person name="Hildebrand F."/>
            <person name="Pallen M.J."/>
        </authorList>
    </citation>
    <scope>NUCLEOTIDE SEQUENCE</scope>
    <source>
        <strain evidence="8">1063</strain>
    </source>
</reference>
<dbReference type="PIRSF" id="PIRSF004486">
    <property type="entry name" value="MraW"/>
    <property type="match status" value="1"/>
</dbReference>
<accession>A0A9D1HT94</accession>
<evidence type="ECO:0000256" key="6">
    <source>
        <dbReference type="ARBA" id="ARBA00022691"/>
    </source>
</evidence>
<keyword evidence="6 7" id="KW-0949">S-adenosyl-L-methionine</keyword>
<dbReference type="Gene3D" id="1.10.150.170">
    <property type="entry name" value="Putative methyltransferase TM0872, insert domain"/>
    <property type="match status" value="1"/>
</dbReference>
<comment type="function">
    <text evidence="7">Specifically methylates the N4 position of cytidine in position 1402 (C1402) of 16S rRNA.</text>
</comment>
<dbReference type="Pfam" id="PF01795">
    <property type="entry name" value="Methyltransf_5"/>
    <property type="match status" value="1"/>
</dbReference>
<dbReference type="EC" id="2.1.1.199" evidence="7"/>
<dbReference type="PANTHER" id="PTHR11265">
    <property type="entry name" value="S-ADENOSYL-METHYLTRANSFERASE MRAW"/>
    <property type="match status" value="1"/>
</dbReference>
<dbReference type="Proteomes" id="UP000824088">
    <property type="component" value="Unassembled WGS sequence"/>
</dbReference>
<dbReference type="InterPro" id="IPR002903">
    <property type="entry name" value="RsmH"/>
</dbReference>
<organism evidence="8 9">
    <name type="scientific">Candidatus Limadaptatus stercorigallinarum</name>
    <dbReference type="NCBI Taxonomy" id="2840845"/>
    <lineage>
        <taxon>Bacteria</taxon>
        <taxon>Bacillati</taxon>
        <taxon>Bacillota</taxon>
        <taxon>Clostridia</taxon>
        <taxon>Eubacteriales</taxon>
        <taxon>Candidatus Limadaptatus</taxon>
    </lineage>
</organism>
<sequence length="321" mass="35631">MEFSHKPVMLGECIEALRIRPDGIYLDGTMGGGGHSLAIAERLTAGGRLIAVDRDEDAHKAARERLKEYLDRVTFVRDDFKNACADLDEMGVGALDGVLLDLGVSSWQLDSAERGFSYTKDAPLDMRMDRRQRLGAYEVVNGYSERELAAVFRDYGEEKLAGKIAARIVREREKRPVETTMQLSDLVAACYPAATRYKFGHPAKRVFQAIRIEVNGELEGLGESVQALARRLAPGGRMAVLTFHSLEDRIVKNAFREMNLSCTCPPDFPVCACGKVKEVELVNAKPITASAAELAENPRAESAKLRIIERLETEGRKTKER</sequence>
<dbReference type="SUPFAM" id="SSF53335">
    <property type="entry name" value="S-adenosyl-L-methionine-dependent methyltransferases"/>
    <property type="match status" value="1"/>
</dbReference>
<dbReference type="GO" id="GO:0005737">
    <property type="term" value="C:cytoplasm"/>
    <property type="evidence" value="ECO:0007669"/>
    <property type="project" value="UniProtKB-SubCell"/>
</dbReference>
<comment type="subcellular location">
    <subcellularLocation>
        <location evidence="7">Cytoplasm</location>
    </subcellularLocation>
</comment>
<evidence type="ECO:0000256" key="7">
    <source>
        <dbReference type="HAMAP-Rule" id="MF_01007"/>
    </source>
</evidence>
<proteinExistence type="inferred from homology"/>
<dbReference type="InterPro" id="IPR023397">
    <property type="entry name" value="SAM-dep_MeTrfase_MraW_recog"/>
</dbReference>